<organism evidence="8 9">
    <name type="scientific">Gemelliphila asaccharolytica</name>
    <dbReference type="NCBI Taxonomy" id="502393"/>
    <lineage>
        <taxon>Bacteria</taxon>
        <taxon>Bacillati</taxon>
        <taxon>Bacillota</taxon>
        <taxon>Bacilli</taxon>
        <taxon>Bacillales</taxon>
        <taxon>Gemellaceae</taxon>
        <taxon>Gemelliphila</taxon>
    </lineage>
</organism>
<feature type="binding site" evidence="3">
    <location>
        <begin position="356"/>
        <end position="360"/>
    </location>
    <ligand>
        <name>ATP</name>
        <dbReference type="ChEBI" id="CHEBI:30616"/>
    </ligand>
</feature>
<dbReference type="EC" id="5.6.2.3" evidence="3"/>
<keyword evidence="9" id="KW-1185">Reference proteome</keyword>
<keyword evidence="3" id="KW-0238">DNA-binding</keyword>
<dbReference type="Pfam" id="PF14490">
    <property type="entry name" value="HHH_RecD2"/>
    <property type="match status" value="1"/>
</dbReference>
<dbReference type="Pfam" id="PF13538">
    <property type="entry name" value="UvrD_C_2"/>
    <property type="match status" value="1"/>
</dbReference>
<comment type="catalytic activity">
    <reaction evidence="3">
        <text>ATP + H2O = ADP + phosphate + H(+)</text>
        <dbReference type="Rhea" id="RHEA:13065"/>
        <dbReference type="ChEBI" id="CHEBI:15377"/>
        <dbReference type="ChEBI" id="CHEBI:15378"/>
        <dbReference type="ChEBI" id="CHEBI:30616"/>
        <dbReference type="ChEBI" id="CHEBI:43474"/>
        <dbReference type="ChEBI" id="CHEBI:456216"/>
        <dbReference type="EC" id="5.6.2.3"/>
    </reaction>
</comment>
<dbReference type="InterPro" id="IPR006345">
    <property type="entry name" value="RecD2"/>
</dbReference>
<dbReference type="SUPFAM" id="SSF52540">
    <property type="entry name" value="P-loop containing nucleoside triphosphate hydrolases"/>
    <property type="match status" value="2"/>
</dbReference>
<dbReference type="InterPro" id="IPR055446">
    <property type="entry name" value="RecD2_N_OB"/>
</dbReference>
<proteinExistence type="inferred from homology"/>
<feature type="domain" description="UvrD-like helicase C-terminal" evidence="4">
    <location>
        <begin position="659"/>
        <end position="705"/>
    </location>
</feature>
<protein>
    <recommendedName>
        <fullName evidence="3">ATP-dependent RecD2 DNA helicase</fullName>
        <ecNumber evidence="3">5.6.2.3</ecNumber>
    </recommendedName>
    <alternativeName>
        <fullName evidence="3">DNA 5'-3' helicase subunit RecD2</fullName>
    </alternativeName>
</protein>
<dbReference type="Pfam" id="PF13245">
    <property type="entry name" value="AAA_19"/>
    <property type="match status" value="1"/>
</dbReference>
<feature type="domain" description="ATP-dependent RecD2 DNA helicase SH3" evidence="6">
    <location>
        <begin position="578"/>
        <end position="641"/>
    </location>
</feature>
<evidence type="ECO:0000259" key="6">
    <source>
        <dbReference type="Pfam" id="PF18335"/>
    </source>
</evidence>
<dbReference type="NCBIfam" id="TIGR01448">
    <property type="entry name" value="recD_rel"/>
    <property type="match status" value="1"/>
</dbReference>
<dbReference type="EMBL" id="LSDB01000001">
    <property type="protein sequence ID" value="KXB58946.1"/>
    <property type="molecule type" value="Genomic_DNA"/>
</dbReference>
<dbReference type="InterPro" id="IPR041451">
    <property type="entry name" value="RecD2_SH13"/>
</dbReference>
<accession>A0ABR5TNF5</accession>
<dbReference type="Gene3D" id="3.40.50.300">
    <property type="entry name" value="P-loop containing nucleotide triphosphate hydrolases"/>
    <property type="match status" value="2"/>
</dbReference>
<dbReference type="PANTHER" id="PTHR43788:SF6">
    <property type="entry name" value="DNA HELICASE B"/>
    <property type="match status" value="1"/>
</dbReference>
<dbReference type="InterPro" id="IPR027785">
    <property type="entry name" value="UvrD-like_helicase_C"/>
</dbReference>
<dbReference type="GO" id="GO:0004386">
    <property type="term" value="F:helicase activity"/>
    <property type="evidence" value="ECO:0007669"/>
    <property type="project" value="UniProtKB-KW"/>
</dbReference>
<dbReference type="InterPro" id="IPR027417">
    <property type="entry name" value="P-loop_NTPase"/>
</dbReference>
<evidence type="ECO:0000256" key="1">
    <source>
        <dbReference type="ARBA" id="ARBA00022741"/>
    </source>
</evidence>
<keyword evidence="3" id="KW-0413">Isomerase</keyword>
<dbReference type="CDD" id="cd17933">
    <property type="entry name" value="DEXSc_RecD-like"/>
    <property type="match status" value="1"/>
</dbReference>
<feature type="domain" description="ATP-dependent RecD2 DNA helicase OB-fold" evidence="7">
    <location>
        <begin position="2"/>
        <end position="78"/>
    </location>
</feature>
<evidence type="ECO:0000259" key="7">
    <source>
        <dbReference type="Pfam" id="PF23139"/>
    </source>
</evidence>
<sequence length="768" mass="89180">MNIKGYLNKIIFHNKNNNYFILSVFLENSLEYFESDYVTIVGNFNNLTFKEEQLYEFQGNIIEHKKYGKQFSALFAKEIVEKNEQALISYLSGNSFKGIGKKTAEIILSELGLECLDKIYDNKENLYNIKTINKKKKDIIYSSIVSNYYTQNIFLELNKYNLSNSLITKIYNHYKINTLDIIKNNTYDLIKNITGINFFTVDKIAEKNGISYDSEKRISAAIIYTLTYYCYSSGNSYLSKNQLLYNTYNVLYKARQIQIDKNTIISALNKSLENNELVEKDDKIFLFNIFHSEFFIFNDISSRIKNTQKNKYSEKLILKYIKNIEKELEIKYDETQIEAIRTAINNNFSIITGGPGTGKTTITLGIIKLFQKLNNYSYNEIIDKEKNLITLCAPTGKASKKMAEATGLHASTIHKILGWTTEDKSIENFTTSNKINSKLVIIDEASMIDIFLMKNILKITNKNSCIIFIGDNDQLPSISIGNVLNDLIESKKINVIKLNKIFRQKADSGIIKLSHAIKNNLKINILDNQKDKIFIKVNKNNINNEILNLYEDLLYEKQKEKIQILIPTYKSDFGINKINLLIQDKFNKNENQIEYGNNIFKIDDKVMQLVNNAEDNVFNGDIGIIYDIYNENNEQKVIVDYDGHFVTYKKNELNQITLSYAISIHKSQGSEFDYVIIPLVDTYNFMLNKNIMYTAITRAKKKLIILGDETVFYKSVEENNVVIRNTYLKYFFNKNEKNIEKNYILNIHNIQEIDPMIGMENITPYDFI</sequence>
<keyword evidence="1 3" id="KW-0547">Nucleotide-binding</keyword>
<evidence type="ECO:0000256" key="2">
    <source>
        <dbReference type="ARBA" id="ARBA00022840"/>
    </source>
</evidence>
<evidence type="ECO:0000313" key="9">
    <source>
        <dbReference type="Proteomes" id="UP000070467"/>
    </source>
</evidence>
<evidence type="ECO:0000259" key="5">
    <source>
        <dbReference type="Pfam" id="PF14490"/>
    </source>
</evidence>
<dbReference type="Gene3D" id="2.30.30.940">
    <property type="match status" value="1"/>
</dbReference>
<dbReference type="HAMAP" id="MF_01488">
    <property type="entry name" value="RecD2"/>
    <property type="match status" value="1"/>
</dbReference>
<dbReference type="CDD" id="cd18809">
    <property type="entry name" value="SF1_C_RecD"/>
    <property type="match status" value="1"/>
</dbReference>
<comment type="similarity">
    <text evidence="3">Belongs to the RecD family. RecD2 subfamily.</text>
</comment>
<feature type="domain" description="ATP-dependent RecD2 DNA helicase-like helix-hairpin-helix" evidence="5">
    <location>
        <begin position="149"/>
        <end position="237"/>
    </location>
</feature>
<keyword evidence="3" id="KW-0378">Hydrolase</keyword>
<keyword evidence="2 3" id="KW-0067">ATP-binding</keyword>
<dbReference type="Pfam" id="PF23139">
    <property type="entry name" value="OB_YrrC"/>
    <property type="match status" value="1"/>
</dbReference>
<dbReference type="InterPro" id="IPR029493">
    <property type="entry name" value="RecD2-like_HHH"/>
</dbReference>
<comment type="function">
    <text evidence="3">DNA-dependent ATPase and ATP-dependent 5'-3' DNA helicase. Has no activity on blunt DNA or DNA with 3'-overhangs, requires at least 10 bases of 5'-ssDNA for helicase activity.</text>
</comment>
<keyword evidence="3 8" id="KW-0347">Helicase</keyword>
<dbReference type="Gene3D" id="1.10.10.2220">
    <property type="match status" value="1"/>
</dbReference>
<comment type="caution">
    <text evidence="8">The sequence shown here is derived from an EMBL/GenBank/DDBJ whole genome shotgun (WGS) entry which is preliminary data.</text>
</comment>
<name>A0ABR5TNF5_9BACL</name>
<dbReference type="InterPro" id="IPR050534">
    <property type="entry name" value="Coronavir_polyprotein_1ab"/>
</dbReference>
<reference evidence="8 9" key="1">
    <citation type="submission" date="2016-01" db="EMBL/GenBank/DDBJ databases">
        <authorList>
            <person name="Mitreva M."/>
            <person name="Pepin K.H."/>
            <person name="Mihindukulasuriya K.A."/>
            <person name="Fulton R."/>
            <person name="Fronick C."/>
            <person name="O'Laughlin M."/>
            <person name="Miner T."/>
            <person name="Herter B."/>
            <person name="Rosa B.A."/>
            <person name="Cordes M."/>
            <person name="Tomlinson C."/>
            <person name="Wollam A."/>
            <person name="Palsikar V.B."/>
            <person name="Mardis E.R."/>
            <person name="Wilson R.K."/>
        </authorList>
    </citation>
    <scope>NUCLEOTIDE SEQUENCE [LARGE SCALE GENOMIC DNA]</scope>
    <source>
        <strain evidence="8 9">KA00071</strain>
    </source>
</reference>
<evidence type="ECO:0000259" key="4">
    <source>
        <dbReference type="Pfam" id="PF13538"/>
    </source>
</evidence>
<dbReference type="PANTHER" id="PTHR43788">
    <property type="entry name" value="DNA2/NAM7 HELICASE FAMILY MEMBER"/>
    <property type="match status" value="1"/>
</dbReference>
<dbReference type="RefSeq" id="WP_066128242.1">
    <property type="nucleotide sequence ID" value="NZ_KQ959854.1"/>
</dbReference>
<evidence type="ECO:0000256" key="3">
    <source>
        <dbReference type="HAMAP-Rule" id="MF_01488"/>
    </source>
</evidence>
<gene>
    <name evidence="3" type="primary">recD2</name>
    <name evidence="8" type="ORF">HMPREF1871_00012</name>
</gene>
<evidence type="ECO:0000313" key="8">
    <source>
        <dbReference type="EMBL" id="KXB58946.1"/>
    </source>
</evidence>
<dbReference type="Pfam" id="PF18335">
    <property type="entry name" value="SH3_13"/>
    <property type="match status" value="1"/>
</dbReference>
<dbReference type="Proteomes" id="UP000070467">
    <property type="component" value="Unassembled WGS sequence"/>
</dbReference>